<dbReference type="EMBL" id="AM746676">
    <property type="protein sequence ID" value="CAN97348.1"/>
    <property type="molecule type" value="Genomic_DNA"/>
</dbReference>
<keyword evidence="1" id="KW-0732">Signal</keyword>
<feature type="signal peptide" evidence="1">
    <location>
        <begin position="1"/>
        <end position="28"/>
    </location>
</feature>
<evidence type="ECO:0000313" key="2">
    <source>
        <dbReference type="EMBL" id="CAN97348.1"/>
    </source>
</evidence>
<dbReference type="Proteomes" id="UP000002139">
    <property type="component" value="Chromosome"/>
</dbReference>
<feature type="chain" id="PRO_5002738442" description="Secreted protein" evidence="1">
    <location>
        <begin position="29"/>
        <end position="180"/>
    </location>
</feature>
<dbReference type="AlphaFoldDB" id="A9ES26"/>
<reference evidence="2 3" key="1">
    <citation type="journal article" date="2007" name="Nat. Biotechnol.">
        <title>Complete genome sequence of the myxobacterium Sorangium cellulosum.</title>
        <authorList>
            <person name="Schneiker S."/>
            <person name="Perlova O."/>
            <person name="Kaiser O."/>
            <person name="Gerth K."/>
            <person name="Alici A."/>
            <person name="Altmeyer M.O."/>
            <person name="Bartels D."/>
            <person name="Bekel T."/>
            <person name="Beyer S."/>
            <person name="Bode E."/>
            <person name="Bode H.B."/>
            <person name="Bolten C.J."/>
            <person name="Choudhuri J.V."/>
            <person name="Doss S."/>
            <person name="Elnakady Y.A."/>
            <person name="Frank B."/>
            <person name="Gaigalat L."/>
            <person name="Goesmann A."/>
            <person name="Groeger C."/>
            <person name="Gross F."/>
            <person name="Jelsbak L."/>
            <person name="Jelsbak L."/>
            <person name="Kalinowski J."/>
            <person name="Kegler C."/>
            <person name="Knauber T."/>
            <person name="Konietzny S."/>
            <person name="Kopp M."/>
            <person name="Krause L."/>
            <person name="Krug D."/>
            <person name="Linke B."/>
            <person name="Mahmud T."/>
            <person name="Martinez-Arias R."/>
            <person name="McHardy A.C."/>
            <person name="Merai M."/>
            <person name="Meyer F."/>
            <person name="Mormann S."/>
            <person name="Munoz-Dorado J."/>
            <person name="Perez J."/>
            <person name="Pradella S."/>
            <person name="Rachid S."/>
            <person name="Raddatz G."/>
            <person name="Rosenau F."/>
            <person name="Rueckert C."/>
            <person name="Sasse F."/>
            <person name="Scharfe M."/>
            <person name="Schuster S.C."/>
            <person name="Suen G."/>
            <person name="Treuner-Lange A."/>
            <person name="Velicer G.J."/>
            <person name="Vorholter F.-J."/>
            <person name="Weissman K.J."/>
            <person name="Welch R.D."/>
            <person name="Wenzel S.C."/>
            <person name="Whitworth D.E."/>
            <person name="Wilhelm S."/>
            <person name="Wittmann C."/>
            <person name="Bloecker H."/>
            <person name="Puehler A."/>
            <person name="Mueller R."/>
        </authorList>
    </citation>
    <scope>NUCLEOTIDE SEQUENCE [LARGE SCALE GENOMIC DNA]</scope>
    <source>
        <strain evidence="3">So ce56</strain>
    </source>
</reference>
<evidence type="ECO:0008006" key="4">
    <source>
        <dbReference type="Google" id="ProtNLM"/>
    </source>
</evidence>
<name>A9ES26_SORC5</name>
<dbReference type="HOGENOM" id="CLU_1495261_0_0_7"/>
<dbReference type="OrthoDB" id="5510139at2"/>
<dbReference type="KEGG" id="scl:sce7179"/>
<proteinExistence type="predicted"/>
<keyword evidence="3" id="KW-1185">Reference proteome</keyword>
<accession>A9ES26</accession>
<evidence type="ECO:0000256" key="1">
    <source>
        <dbReference type="SAM" id="SignalP"/>
    </source>
</evidence>
<organism evidence="2 3">
    <name type="scientific">Sorangium cellulosum (strain So ce56)</name>
    <name type="common">Polyangium cellulosum (strain So ce56)</name>
    <dbReference type="NCBI Taxonomy" id="448385"/>
    <lineage>
        <taxon>Bacteria</taxon>
        <taxon>Pseudomonadati</taxon>
        <taxon>Myxococcota</taxon>
        <taxon>Polyangia</taxon>
        <taxon>Polyangiales</taxon>
        <taxon>Polyangiaceae</taxon>
        <taxon>Sorangium</taxon>
    </lineage>
</organism>
<dbReference type="BioCyc" id="SCEL448385:SCE_RS36800-MONOMER"/>
<sequence length="180" mass="18781">MGTRGWQKIPWAVAVVLPLLAAPARAGAAEISAGGSFGWIQIGDDSRPAVGPQAAISWPFERDFLFMVHDLFTVLLATQDGGLGVYNQTSLDVGVTWEDGHFSLGPSIALYDMPSCGVALCGRVAGVAIGGHAQVNSYFAGPLGWSTSAHVQWLGGDSPVLPGHAAFVVVAGPVLRWTIE</sequence>
<protein>
    <recommendedName>
        <fullName evidence="4">Secreted protein</fullName>
    </recommendedName>
</protein>
<evidence type="ECO:0000313" key="3">
    <source>
        <dbReference type="Proteomes" id="UP000002139"/>
    </source>
</evidence>
<gene>
    <name evidence="2" type="ordered locus">sce7179</name>
</gene>